<keyword evidence="3" id="KW-0804">Transcription</keyword>
<evidence type="ECO:0000256" key="4">
    <source>
        <dbReference type="PROSITE-ProRule" id="PRU00335"/>
    </source>
</evidence>
<dbReference type="Gene3D" id="1.10.357.10">
    <property type="entry name" value="Tetracycline Repressor, domain 2"/>
    <property type="match status" value="1"/>
</dbReference>
<dbReference type="GO" id="GO:0000976">
    <property type="term" value="F:transcription cis-regulatory region binding"/>
    <property type="evidence" value="ECO:0007669"/>
    <property type="project" value="TreeGrafter"/>
</dbReference>
<dbReference type="PANTHER" id="PTHR30055">
    <property type="entry name" value="HTH-TYPE TRANSCRIPTIONAL REGULATOR RUTR"/>
    <property type="match status" value="1"/>
</dbReference>
<dbReference type="PRINTS" id="PR00455">
    <property type="entry name" value="HTHTETR"/>
</dbReference>
<dbReference type="PANTHER" id="PTHR30055:SF234">
    <property type="entry name" value="HTH-TYPE TRANSCRIPTIONAL REGULATOR BETI"/>
    <property type="match status" value="1"/>
</dbReference>
<feature type="domain" description="HTH tetR-type" evidence="5">
    <location>
        <begin position="16"/>
        <end position="76"/>
    </location>
</feature>
<dbReference type="InterPro" id="IPR009057">
    <property type="entry name" value="Homeodomain-like_sf"/>
</dbReference>
<dbReference type="InterPro" id="IPR036271">
    <property type="entry name" value="Tet_transcr_reg_TetR-rel_C_sf"/>
</dbReference>
<sequence length="205" mass="21533">MTQEPRPQGLRAQVAATKQAHILKAASAVFAQKGFHAATIRDVARAAGVADGTIYLHFENKGALLLGLFAQMADEVRAGIQPTDQTGLNARGQISAALALPLRAMQARQLELMRVVLSEALVNPELAAQFRAQVLTPMMDGTGPLSSPDGDGAALRSRLVIGLMLGLLVQRALGDETLEAAWDELPDELAGLLLNGLLPSPGGKS</sequence>
<keyword evidence="2 4" id="KW-0238">DNA-binding</keyword>
<proteinExistence type="predicted"/>
<dbReference type="PROSITE" id="PS50977">
    <property type="entry name" value="HTH_TETR_2"/>
    <property type="match status" value="1"/>
</dbReference>
<dbReference type="GO" id="GO:0003700">
    <property type="term" value="F:DNA-binding transcription factor activity"/>
    <property type="evidence" value="ECO:0007669"/>
    <property type="project" value="TreeGrafter"/>
</dbReference>
<dbReference type="AlphaFoldDB" id="A0A2K3UWQ9"/>
<comment type="caution">
    <text evidence="6">The sequence shown here is derived from an EMBL/GenBank/DDBJ whole genome shotgun (WGS) entry which is preliminary data.</text>
</comment>
<evidence type="ECO:0000313" key="7">
    <source>
        <dbReference type="Proteomes" id="UP000236379"/>
    </source>
</evidence>
<dbReference type="PROSITE" id="PS01081">
    <property type="entry name" value="HTH_TETR_1"/>
    <property type="match status" value="1"/>
</dbReference>
<dbReference type="RefSeq" id="WP_103311394.1">
    <property type="nucleotide sequence ID" value="NZ_PPPD01000001.1"/>
</dbReference>
<dbReference type="SUPFAM" id="SSF46689">
    <property type="entry name" value="Homeodomain-like"/>
    <property type="match status" value="1"/>
</dbReference>
<feature type="DNA-binding region" description="H-T-H motif" evidence="4">
    <location>
        <begin position="39"/>
        <end position="58"/>
    </location>
</feature>
<dbReference type="InterPro" id="IPR001647">
    <property type="entry name" value="HTH_TetR"/>
</dbReference>
<organism evidence="6 7">
    <name type="scientific">Deinococcus koreensis</name>
    <dbReference type="NCBI Taxonomy" id="2054903"/>
    <lineage>
        <taxon>Bacteria</taxon>
        <taxon>Thermotogati</taxon>
        <taxon>Deinococcota</taxon>
        <taxon>Deinococci</taxon>
        <taxon>Deinococcales</taxon>
        <taxon>Deinococcaceae</taxon>
        <taxon>Deinococcus</taxon>
    </lineage>
</organism>
<evidence type="ECO:0000313" key="6">
    <source>
        <dbReference type="EMBL" id="PNY80973.1"/>
    </source>
</evidence>
<evidence type="ECO:0000256" key="3">
    <source>
        <dbReference type="ARBA" id="ARBA00023163"/>
    </source>
</evidence>
<protein>
    <recommendedName>
        <fullName evidence="5">HTH tetR-type domain-containing protein</fullName>
    </recommendedName>
</protein>
<dbReference type="Proteomes" id="UP000236379">
    <property type="component" value="Unassembled WGS sequence"/>
</dbReference>
<reference evidence="6 7" key="1">
    <citation type="submission" date="2018-01" db="EMBL/GenBank/DDBJ databases">
        <title>Deinococcus koreensis sp. nov., a radiation-resistant bacterium isolated from river water.</title>
        <authorList>
            <person name="Choi A."/>
        </authorList>
    </citation>
    <scope>NUCLEOTIDE SEQUENCE [LARGE SCALE GENOMIC DNA]</scope>
    <source>
        <strain evidence="6 7">SJW1-2</strain>
    </source>
</reference>
<dbReference type="EMBL" id="PPPD01000001">
    <property type="protein sequence ID" value="PNY80973.1"/>
    <property type="molecule type" value="Genomic_DNA"/>
</dbReference>
<dbReference type="InterPro" id="IPR023772">
    <property type="entry name" value="DNA-bd_HTH_TetR-type_CS"/>
</dbReference>
<name>A0A2K3UWQ9_9DEIO</name>
<dbReference type="SUPFAM" id="SSF48498">
    <property type="entry name" value="Tetracyclin repressor-like, C-terminal domain"/>
    <property type="match status" value="1"/>
</dbReference>
<gene>
    <name evidence="6" type="ORF">CVO96_05920</name>
</gene>
<keyword evidence="7" id="KW-1185">Reference proteome</keyword>
<evidence type="ECO:0000256" key="2">
    <source>
        <dbReference type="ARBA" id="ARBA00023125"/>
    </source>
</evidence>
<dbReference type="OrthoDB" id="9808189at2"/>
<evidence type="ECO:0000256" key="1">
    <source>
        <dbReference type="ARBA" id="ARBA00023015"/>
    </source>
</evidence>
<dbReference type="Pfam" id="PF00440">
    <property type="entry name" value="TetR_N"/>
    <property type="match status" value="1"/>
</dbReference>
<dbReference type="InterPro" id="IPR050109">
    <property type="entry name" value="HTH-type_TetR-like_transc_reg"/>
</dbReference>
<evidence type="ECO:0000259" key="5">
    <source>
        <dbReference type="PROSITE" id="PS50977"/>
    </source>
</evidence>
<accession>A0A2K3UWQ9</accession>
<keyword evidence="1" id="KW-0805">Transcription regulation</keyword>